<name>A0A9P6T0P8_9FUNG</name>
<reference evidence="1" key="1">
    <citation type="journal article" date="2020" name="Fungal Divers.">
        <title>Resolving the Mortierellaceae phylogeny through synthesis of multi-gene phylogenetics and phylogenomics.</title>
        <authorList>
            <person name="Vandepol N."/>
            <person name="Liber J."/>
            <person name="Desiro A."/>
            <person name="Na H."/>
            <person name="Kennedy M."/>
            <person name="Barry K."/>
            <person name="Grigoriev I.V."/>
            <person name="Miller A.N."/>
            <person name="O'Donnell K."/>
            <person name="Stajich J.E."/>
            <person name="Bonito G."/>
        </authorList>
    </citation>
    <scope>NUCLEOTIDE SEQUENCE</scope>
    <source>
        <strain evidence="1">NRRL 2769</strain>
    </source>
</reference>
<dbReference type="EMBL" id="JAAAID010000575">
    <property type="protein sequence ID" value="KAG0016005.1"/>
    <property type="molecule type" value="Genomic_DNA"/>
</dbReference>
<evidence type="ECO:0000313" key="1">
    <source>
        <dbReference type="EMBL" id="KAG0016005.1"/>
    </source>
</evidence>
<dbReference type="Proteomes" id="UP000703661">
    <property type="component" value="Unassembled WGS sequence"/>
</dbReference>
<evidence type="ECO:0000313" key="2">
    <source>
        <dbReference type="Proteomes" id="UP000703661"/>
    </source>
</evidence>
<dbReference type="AlphaFoldDB" id="A0A9P6T0P8"/>
<gene>
    <name evidence="1" type="ORF">BGZ80_009494</name>
</gene>
<dbReference type="OrthoDB" id="2431077at2759"/>
<accession>A0A9P6T0P8</accession>
<sequence length="190" mass="21449">MTTTLVRRCVSMFFMEAGLWAGIDWFKRGSGNNEDTFINNLVKPLLSAAFGRLAGCTFRWSRDPLRSGKRKDPDARLLLPDYQVSFGARSIFLAEFKTAVASRKEMENDFIKLTCMGKKAVDALYKDGFHASVVLMHGKGVDIEVFELRLRAEAVYFLQCLGKFQLVTNPQEFPLLLCLGPLISAQVRKK</sequence>
<comment type="caution">
    <text evidence="1">The sequence shown here is derived from an EMBL/GenBank/DDBJ whole genome shotgun (WGS) entry which is preliminary data.</text>
</comment>
<protein>
    <submittedName>
        <fullName evidence="1">Uncharacterized protein</fullName>
    </submittedName>
</protein>
<proteinExistence type="predicted"/>
<organism evidence="1 2">
    <name type="scientific">Entomortierella chlamydospora</name>
    <dbReference type="NCBI Taxonomy" id="101097"/>
    <lineage>
        <taxon>Eukaryota</taxon>
        <taxon>Fungi</taxon>
        <taxon>Fungi incertae sedis</taxon>
        <taxon>Mucoromycota</taxon>
        <taxon>Mortierellomycotina</taxon>
        <taxon>Mortierellomycetes</taxon>
        <taxon>Mortierellales</taxon>
        <taxon>Mortierellaceae</taxon>
        <taxon>Entomortierella</taxon>
    </lineage>
</organism>
<keyword evidence="2" id="KW-1185">Reference proteome</keyword>